<evidence type="ECO:0000313" key="2">
    <source>
        <dbReference type="Proteomes" id="UP000008192"/>
    </source>
</evidence>
<dbReference type="KEGG" id="tpg:TPEGAU_0494a"/>
<dbReference type="Proteomes" id="UP000008192">
    <property type="component" value="Chromosome"/>
</dbReference>
<protein>
    <submittedName>
        <fullName evidence="1">Uncharacterized protein</fullName>
    </submittedName>
</protein>
<dbReference type="EMBL" id="CP002376">
    <property type="protein sequence ID" value="AEZ59754.1"/>
    <property type="molecule type" value="Genomic_DNA"/>
</dbReference>
<sequence>MKRTWAVCRTLSIQKNLEDLGEVTGKRYREVGKWGDRELQIVAAGFSQRKVRTPSEMMLVNY</sequence>
<accession>A0AAU8Q0R1</accession>
<organism evidence="1 2">
    <name type="scientific">Treponema pallidum subsp. pertenue (strain Gauthier)</name>
    <dbReference type="NCBI Taxonomy" id="491080"/>
    <lineage>
        <taxon>Bacteria</taxon>
        <taxon>Pseudomonadati</taxon>
        <taxon>Spirochaetota</taxon>
        <taxon>Spirochaetia</taxon>
        <taxon>Spirochaetales</taxon>
        <taxon>Treponemataceae</taxon>
        <taxon>Treponema</taxon>
    </lineage>
</organism>
<gene>
    <name evidence="1" type="ordered locus">TPEGAU_0494a</name>
</gene>
<dbReference type="AlphaFoldDB" id="A0AAU8Q0R1"/>
<proteinExistence type="predicted"/>
<evidence type="ECO:0000313" key="1">
    <source>
        <dbReference type="EMBL" id="AEZ59754.1"/>
    </source>
</evidence>
<name>A0AAU8Q0R1_TREPG</name>
<reference evidence="2" key="1">
    <citation type="journal article" date="2012" name="PLoS Negl. Trop. Dis.">
        <title>Whole genome sequences of three Treponema pallidum ssp. pertenue strains: yaws and syphilis treponemes differ in less than 0.2% of the genome sequence.</title>
        <authorList>
            <person name="Cejkova D."/>
            <person name="Zobanikova M."/>
            <person name="Chen L."/>
            <person name="Pospisilova P."/>
            <person name="Strouhal M."/>
            <person name="Qin X."/>
            <person name="Mikalova L."/>
            <person name="Norris S.J."/>
            <person name="Muzny D.M."/>
            <person name="Gibbs R.A."/>
            <person name="Fulton L.L."/>
            <person name="Sodergren E."/>
            <person name="Weinstock G.M."/>
            <person name="Smajs D."/>
        </authorList>
    </citation>
    <scope>NUCLEOTIDE SEQUENCE [LARGE SCALE GENOMIC DNA]</scope>
    <source>
        <strain evidence="2">Gauthier</strain>
    </source>
</reference>